<dbReference type="AlphaFoldDB" id="A0A1M6I713"/>
<dbReference type="RefSeq" id="WP_073251291.1">
    <property type="nucleotide sequence ID" value="NZ_FQZQ01000007.1"/>
</dbReference>
<dbReference type="GO" id="GO:0003700">
    <property type="term" value="F:DNA-binding transcription factor activity"/>
    <property type="evidence" value="ECO:0007669"/>
    <property type="project" value="InterPro"/>
</dbReference>
<evidence type="ECO:0000313" key="5">
    <source>
        <dbReference type="EMBL" id="SHJ30216.1"/>
    </source>
</evidence>
<dbReference type="InterPro" id="IPR018060">
    <property type="entry name" value="HTH_AraC"/>
</dbReference>
<dbReference type="EMBL" id="FQZQ01000007">
    <property type="protein sequence ID" value="SHJ30216.1"/>
    <property type="molecule type" value="Genomic_DNA"/>
</dbReference>
<dbReference type="SMART" id="SM00342">
    <property type="entry name" value="HTH_ARAC"/>
    <property type="match status" value="1"/>
</dbReference>
<evidence type="ECO:0000259" key="4">
    <source>
        <dbReference type="PROSITE" id="PS01124"/>
    </source>
</evidence>
<dbReference type="InterPro" id="IPR032687">
    <property type="entry name" value="AraC-type_N"/>
</dbReference>
<accession>A0A1M6I713</accession>
<evidence type="ECO:0000256" key="1">
    <source>
        <dbReference type="ARBA" id="ARBA00023015"/>
    </source>
</evidence>
<evidence type="ECO:0000256" key="3">
    <source>
        <dbReference type="ARBA" id="ARBA00023163"/>
    </source>
</evidence>
<dbReference type="Gene3D" id="1.10.10.60">
    <property type="entry name" value="Homeodomain-like"/>
    <property type="match status" value="1"/>
</dbReference>
<dbReference type="Pfam" id="PF12625">
    <property type="entry name" value="Arabinose_bd"/>
    <property type="match status" value="1"/>
</dbReference>
<dbReference type="OrthoDB" id="9805730at2"/>
<sequence length="332" mass="37151">MTLRPLYPVAQKTAQLCQVLEISPERVMRRAGLPPDYFENEGKGSTAEQFFALFEAVKDEAKRDDIALFVGKMMAHGPFVPAIFAFSCSQNIEIGLARLALFKPLLAPLRLDVKRTDHRVSLTFLSVDPAIPLPQSMVMFELVYFIECCRMFTGEHLVPLAIDLPKGMTPTEDEVAFYGIAPQTAALPAIHLSVQDATRPLISENAEMLDDVLTDLNRQLLKKSADNAVATRVRSALIEMLPSGQSSVDAACQRLAMSKRSLQRKLRSENTSYQAVLDSVRSELSLHYLKQNDMTVEEISYLLAYQDPNSFYRAFQGWTGMTPMQARSTPMH</sequence>
<keyword evidence="6" id="KW-1185">Reference proteome</keyword>
<keyword evidence="2" id="KW-0238">DNA-binding</keyword>
<evidence type="ECO:0000256" key="2">
    <source>
        <dbReference type="ARBA" id="ARBA00023125"/>
    </source>
</evidence>
<dbReference type="GO" id="GO:0005829">
    <property type="term" value="C:cytosol"/>
    <property type="evidence" value="ECO:0007669"/>
    <property type="project" value="TreeGrafter"/>
</dbReference>
<proteinExistence type="predicted"/>
<keyword evidence="3" id="KW-0804">Transcription</keyword>
<dbReference type="PROSITE" id="PS01124">
    <property type="entry name" value="HTH_ARAC_FAMILY_2"/>
    <property type="match status" value="1"/>
</dbReference>
<dbReference type="Pfam" id="PF12833">
    <property type="entry name" value="HTH_18"/>
    <property type="match status" value="1"/>
</dbReference>
<dbReference type="InterPro" id="IPR009057">
    <property type="entry name" value="Homeodomain-like_sf"/>
</dbReference>
<keyword evidence="1" id="KW-0805">Transcription regulation</keyword>
<feature type="domain" description="HTH araC/xylS-type" evidence="4">
    <location>
        <begin position="231"/>
        <end position="329"/>
    </location>
</feature>
<dbReference type="SUPFAM" id="SSF46689">
    <property type="entry name" value="Homeodomain-like"/>
    <property type="match status" value="1"/>
</dbReference>
<reference evidence="6" key="1">
    <citation type="submission" date="2016-11" db="EMBL/GenBank/DDBJ databases">
        <authorList>
            <person name="Varghese N."/>
            <person name="Submissions S."/>
        </authorList>
    </citation>
    <scope>NUCLEOTIDE SEQUENCE [LARGE SCALE GENOMIC DNA]</scope>
    <source>
        <strain evidence="6">DSM 100564</strain>
    </source>
</reference>
<name>A0A1M6I713_9RHOB</name>
<dbReference type="PANTHER" id="PTHR47894">
    <property type="entry name" value="HTH-TYPE TRANSCRIPTIONAL REGULATOR GADX"/>
    <property type="match status" value="1"/>
</dbReference>
<dbReference type="GO" id="GO:0000976">
    <property type="term" value="F:transcription cis-regulatory region binding"/>
    <property type="evidence" value="ECO:0007669"/>
    <property type="project" value="TreeGrafter"/>
</dbReference>
<dbReference type="PANTHER" id="PTHR47894:SF4">
    <property type="entry name" value="HTH-TYPE TRANSCRIPTIONAL REGULATOR GADX"/>
    <property type="match status" value="1"/>
</dbReference>
<protein>
    <submittedName>
        <fullName evidence="5">Transcriptional regulator, AraC family</fullName>
    </submittedName>
</protein>
<dbReference type="STRING" id="1470563.SAMN05444000_10710"/>
<dbReference type="Proteomes" id="UP000183982">
    <property type="component" value="Unassembled WGS sequence"/>
</dbReference>
<organism evidence="5 6">
    <name type="scientific">Shimia gijangensis</name>
    <dbReference type="NCBI Taxonomy" id="1470563"/>
    <lineage>
        <taxon>Bacteria</taxon>
        <taxon>Pseudomonadati</taxon>
        <taxon>Pseudomonadota</taxon>
        <taxon>Alphaproteobacteria</taxon>
        <taxon>Rhodobacterales</taxon>
        <taxon>Roseobacteraceae</taxon>
    </lineage>
</organism>
<gene>
    <name evidence="5" type="ORF">SAMN05444000_10710</name>
</gene>
<evidence type="ECO:0000313" key="6">
    <source>
        <dbReference type="Proteomes" id="UP000183982"/>
    </source>
</evidence>